<proteinExistence type="predicted"/>
<dbReference type="Proteomes" id="UP000054270">
    <property type="component" value="Unassembled WGS sequence"/>
</dbReference>
<gene>
    <name evidence="2" type="ORF">HYPSUDRAFT_33422</name>
</gene>
<feature type="region of interest" description="Disordered" evidence="1">
    <location>
        <begin position="108"/>
        <end position="132"/>
    </location>
</feature>
<organism evidence="2 3">
    <name type="scientific">Hypholoma sublateritium (strain FD-334 SS-4)</name>
    <dbReference type="NCBI Taxonomy" id="945553"/>
    <lineage>
        <taxon>Eukaryota</taxon>
        <taxon>Fungi</taxon>
        <taxon>Dikarya</taxon>
        <taxon>Basidiomycota</taxon>
        <taxon>Agaricomycotina</taxon>
        <taxon>Agaricomycetes</taxon>
        <taxon>Agaricomycetidae</taxon>
        <taxon>Agaricales</taxon>
        <taxon>Agaricineae</taxon>
        <taxon>Strophariaceae</taxon>
        <taxon>Hypholoma</taxon>
    </lineage>
</organism>
<reference evidence="3" key="1">
    <citation type="submission" date="2014-04" db="EMBL/GenBank/DDBJ databases">
        <title>Evolutionary Origins and Diversification of the Mycorrhizal Mutualists.</title>
        <authorList>
            <consortium name="DOE Joint Genome Institute"/>
            <consortium name="Mycorrhizal Genomics Consortium"/>
            <person name="Kohler A."/>
            <person name="Kuo A."/>
            <person name="Nagy L.G."/>
            <person name="Floudas D."/>
            <person name="Copeland A."/>
            <person name="Barry K.W."/>
            <person name="Cichocki N."/>
            <person name="Veneault-Fourrey C."/>
            <person name="LaButti K."/>
            <person name="Lindquist E.A."/>
            <person name="Lipzen A."/>
            <person name="Lundell T."/>
            <person name="Morin E."/>
            <person name="Murat C."/>
            <person name="Riley R."/>
            <person name="Ohm R."/>
            <person name="Sun H."/>
            <person name="Tunlid A."/>
            <person name="Henrissat B."/>
            <person name="Grigoriev I.V."/>
            <person name="Hibbett D.S."/>
            <person name="Martin F."/>
        </authorList>
    </citation>
    <scope>NUCLEOTIDE SEQUENCE [LARGE SCALE GENOMIC DNA]</scope>
    <source>
        <strain evidence="3">FD-334 SS-4</strain>
    </source>
</reference>
<accession>A0A0D2MXY4</accession>
<feature type="compositionally biased region" description="Basic and acidic residues" evidence="1">
    <location>
        <begin position="117"/>
        <end position="127"/>
    </location>
</feature>
<dbReference type="OMA" id="CRSLCIR"/>
<evidence type="ECO:0000313" key="2">
    <source>
        <dbReference type="EMBL" id="KJA28958.1"/>
    </source>
</evidence>
<dbReference type="AlphaFoldDB" id="A0A0D2MXY4"/>
<dbReference type="OrthoDB" id="3171382at2759"/>
<sequence length="303" mass="34897">MSSNEQPSAPPPQQQQRHIKPPFADWPTIKILTPPQGPFLPKIDEWCFTICSQTVSGRINSREPNCRSVCIRKVFPHEVRNILSFRRHHSVGPDGKAHYPLPAEGQAENLPRALGGKPHDDSEEVHTTRSPPPTKFWDEGWYFWTGRGREAFLQKMEKMMLDLPNQQQLDHIREGRKELWHDYQQQIKQNPDYPVPAPWWAPIVAPKSISDANFSSLLVQLPPDVSAIWNWGRVTKVLAPSFQALNIFRDTFAAGEHKEFARRVWEKAKTEEPWVLAQRCLSGAYEKWKKPDVAEEDDKKGST</sequence>
<name>A0A0D2MXY4_HYPSF</name>
<keyword evidence="3" id="KW-1185">Reference proteome</keyword>
<dbReference type="EMBL" id="KN817520">
    <property type="protein sequence ID" value="KJA28958.1"/>
    <property type="molecule type" value="Genomic_DNA"/>
</dbReference>
<evidence type="ECO:0000256" key="1">
    <source>
        <dbReference type="SAM" id="MobiDB-lite"/>
    </source>
</evidence>
<dbReference type="STRING" id="945553.A0A0D2MXY4"/>
<protein>
    <submittedName>
        <fullName evidence="2">Uncharacterized protein</fullName>
    </submittedName>
</protein>
<evidence type="ECO:0000313" key="3">
    <source>
        <dbReference type="Proteomes" id="UP000054270"/>
    </source>
</evidence>